<protein>
    <submittedName>
        <fullName evidence="3">Enoyl-CoA hydratase/isomerase family protein</fullName>
    </submittedName>
</protein>
<dbReference type="CDD" id="cd06558">
    <property type="entry name" value="crotonase-like"/>
    <property type="match status" value="1"/>
</dbReference>
<dbReference type="SUPFAM" id="SSF52096">
    <property type="entry name" value="ClpP/crotonase"/>
    <property type="match status" value="1"/>
</dbReference>
<comment type="caution">
    <text evidence="3">The sequence shown here is derived from an EMBL/GenBank/DDBJ whole genome shotgun (WGS) entry which is preliminary data.</text>
</comment>
<proteinExistence type="inferred from homology"/>
<dbReference type="InterPro" id="IPR001753">
    <property type="entry name" value="Enoyl-CoA_hydra/iso"/>
</dbReference>
<evidence type="ECO:0000313" key="4">
    <source>
        <dbReference type="Proteomes" id="UP000018720"/>
    </source>
</evidence>
<comment type="similarity">
    <text evidence="1 2">Belongs to the enoyl-CoA hydratase/isomerase family.</text>
</comment>
<evidence type="ECO:0000256" key="2">
    <source>
        <dbReference type="RuleBase" id="RU003707"/>
    </source>
</evidence>
<organism evidence="3 4">
    <name type="scientific">Leptospira licerasiae str. MMD4847</name>
    <dbReference type="NCBI Taxonomy" id="1049971"/>
    <lineage>
        <taxon>Bacteria</taxon>
        <taxon>Pseudomonadati</taxon>
        <taxon>Spirochaetota</taxon>
        <taxon>Spirochaetia</taxon>
        <taxon>Leptospirales</taxon>
        <taxon>Leptospiraceae</taxon>
        <taxon>Leptospira</taxon>
    </lineage>
</organism>
<keyword evidence="4" id="KW-1185">Reference proteome</keyword>
<dbReference type="EMBL" id="AHOM02000004">
    <property type="protein sequence ID" value="EJZ43241.1"/>
    <property type="molecule type" value="Genomic_DNA"/>
</dbReference>
<evidence type="ECO:0000313" key="3">
    <source>
        <dbReference type="EMBL" id="EJZ43241.1"/>
    </source>
</evidence>
<accession>A0ABN0HBX2</accession>
<dbReference type="InterPro" id="IPR018376">
    <property type="entry name" value="Enoyl-CoA_hyd/isom_CS"/>
</dbReference>
<dbReference type="InterPro" id="IPR029045">
    <property type="entry name" value="ClpP/crotonase-like_dom_sf"/>
</dbReference>
<dbReference type="Gene3D" id="3.90.226.10">
    <property type="entry name" value="2-enoyl-CoA Hydratase, Chain A, domain 1"/>
    <property type="match status" value="1"/>
</dbReference>
<evidence type="ECO:0000256" key="1">
    <source>
        <dbReference type="ARBA" id="ARBA00005254"/>
    </source>
</evidence>
<name>A0ABN0HBX2_9LEPT</name>
<gene>
    <name evidence="3" type="ORF">LEP1GSC178_2988</name>
</gene>
<dbReference type="Proteomes" id="UP000018720">
    <property type="component" value="Unassembled WGS sequence"/>
</dbReference>
<reference evidence="3 4" key="1">
    <citation type="submission" date="2012-08" db="EMBL/GenBank/DDBJ databases">
        <authorList>
            <person name="Harkins D.M."/>
            <person name="Durkin A.S."/>
            <person name="Selengut J.D."/>
            <person name="Sanka R."/>
            <person name="DePew J."/>
            <person name="Purushe J."/>
            <person name="Matthias M.A."/>
            <person name="Vinetz J.M."/>
            <person name="Sutton G.G."/>
            <person name="Nelson W.C."/>
            <person name="Fouts D.E."/>
        </authorList>
    </citation>
    <scope>NUCLEOTIDE SEQUENCE [LARGE SCALE GENOMIC DNA]</scope>
    <source>
        <strain evidence="3 4">MMD4847</strain>
    </source>
</reference>
<dbReference type="PROSITE" id="PS00166">
    <property type="entry name" value="ENOYL_COA_HYDRATASE"/>
    <property type="match status" value="1"/>
</dbReference>
<dbReference type="PANTHER" id="PTHR11941">
    <property type="entry name" value="ENOYL-COA HYDRATASE-RELATED"/>
    <property type="match status" value="1"/>
</dbReference>
<dbReference type="PANTHER" id="PTHR11941:SF54">
    <property type="entry name" value="ENOYL-COA HYDRATASE, MITOCHONDRIAL"/>
    <property type="match status" value="1"/>
</dbReference>
<dbReference type="Pfam" id="PF00378">
    <property type="entry name" value="ECH_1"/>
    <property type="match status" value="1"/>
</dbReference>
<sequence>MNLKPKNSTGFRKGSLLVSVRMNYLREPIQLKNGRAECIKIQTNDQNSLTRENMIELENILAEIDKDDNIRAVLISSDNPKFFSNGIDAENILNTPREKLTAEMGQIVILFGKLLSFGKPLIAEVTGYAMGGGAVITLSCDFKFMLEGKARIAFTEVLVGLPLPISFIDKLKITVKQEYLNEVCLLGTAYKAGEAKEISLINETAENKEDLRKLVLKKLDEVMAIAPSAYRRTKAAINKEINDKFESQLEFTKSSFEDPKVVANLLEAMSALKEKRRPKLT</sequence>